<dbReference type="InterPro" id="IPR029058">
    <property type="entry name" value="AB_hydrolase_fold"/>
</dbReference>
<dbReference type="InterPro" id="IPR013595">
    <property type="entry name" value="Pept_S33_TAP-like_C"/>
</dbReference>
<name>A0A2G1XEI3_STRCJ</name>
<gene>
    <name evidence="6" type="ORF">BLA24_26905</name>
</gene>
<dbReference type="AlphaFoldDB" id="A0A2G1XEI3"/>
<keyword evidence="2 4" id="KW-0732">Signal</keyword>
<evidence type="ECO:0000256" key="2">
    <source>
        <dbReference type="ARBA" id="ARBA00022729"/>
    </source>
</evidence>
<keyword evidence="3" id="KW-0378">Hydrolase</keyword>
<evidence type="ECO:0000313" key="6">
    <source>
        <dbReference type="EMBL" id="PHQ49647.1"/>
    </source>
</evidence>
<evidence type="ECO:0000256" key="4">
    <source>
        <dbReference type="SAM" id="SignalP"/>
    </source>
</evidence>
<evidence type="ECO:0000259" key="5">
    <source>
        <dbReference type="Pfam" id="PF08386"/>
    </source>
</evidence>
<feature type="chain" id="PRO_5044380892" description="Peptidase S33 tripeptidyl aminopeptidase-like C-terminal domain-containing protein" evidence="4">
    <location>
        <begin position="32"/>
        <end position="506"/>
    </location>
</feature>
<organism evidence="6 7">
    <name type="scientific">Streptomyces cinnamoneus</name>
    <name type="common">Streptoverticillium cinnamoneum</name>
    <dbReference type="NCBI Taxonomy" id="53446"/>
    <lineage>
        <taxon>Bacteria</taxon>
        <taxon>Bacillati</taxon>
        <taxon>Actinomycetota</taxon>
        <taxon>Actinomycetes</taxon>
        <taxon>Kitasatosporales</taxon>
        <taxon>Streptomycetaceae</taxon>
        <taxon>Streptomyces</taxon>
        <taxon>Streptomyces cinnamoneus group</taxon>
    </lineage>
</organism>
<comment type="similarity">
    <text evidence="1">Belongs to the peptidase S33 family.</text>
</comment>
<dbReference type="PANTHER" id="PTHR43248:SF29">
    <property type="entry name" value="TRIPEPTIDYL AMINOPEPTIDASE"/>
    <property type="match status" value="1"/>
</dbReference>
<dbReference type="Pfam" id="PF08386">
    <property type="entry name" value="Abhydrolase_4"/>
    <property type="match status" value="1"/>
</dbReference>
<evidence type="ECO:0000256" key="3">
    <source>
        <dbReference type="ARBA" id="ARBA00022801"/>
    </source>
</evidence>
<keyword evidence="7" id="KW-1185">Reference proteome</keyword>
<evidence type="ECO:0000313" key="7">
    <source>
        <dbReference type="Proteomes" id="UP000222531"/>
    </source>
</evidence>
<dbReference type="InterPro" id="IPR051601">
    <property type="entry name" value="Serine_prot/Carboxylest_S33"/>
</dbReference>
<dbReference type="RefSeq" id="WP_099201589.1">
    <property type="nucleotide sequence ID" value="NZ_JBIRXA010000024.1"/>
</dbReference>
<accession>A0A2G1XEI3</accession>
<evidence type="ECO:0000256" key="1">
    <source>
        <dbReference type="ARBA" id="ARBA00010088"/>
    </source>
</evidence>
<protein>
    <recommendedName>
        <fullName evidence="5">Peptidase S33 tripeptidyl aminopeptidase-like C-terminal domain-containing protein</fullName>
    </recommendedName>
</protein>
<proteinExistence type="inferred from homology"/>
<dbReference type="SUPFAM" id="SSF53474">
    <property type="entry name" value="alpha/beta-Hydrolases"/>
    <property type="match status" value="1"/>
</dbReference>
<dbReference type="Proteomes" id="UP000222531">
    <property type="component" value="Unassembled WGS sequence"/>
</dbReference>
<comment type="caution">
    <text evidence="6">The sequence shown here is derived from an EMBL/GenBank/DDBJ whole genome shotgun (WGS) entry which is preliminary data.</text>
</comment>
<dbReference type="Gene3D" id="3.40.50.1820">
    <property type="entry name" value="alpha/beta hydrolase"/>
    <property type="match status" value="1"/>
</dbReference>
<dbReference type="OrthoDB" id="4447445at2"/>
<dbReference type="GO" id="GO:0016787">
    <property type="term" value="F:hydrolase activity"/>
    <property type="evidence" value="ECO:0007669"/>
    <property type="project" value="UniProtKB-KW"/>
</dbReference>
<feature type="signal peptide" evidence="4">
    <location>
        <begin position="1"/>
        <end position="31"/>
    </location>
</feature>
<reference evidence="6 7" key="1">
    <citation type="journal article" date="2017" name="Biochemistry">
        <title>Identification of the Biosynthetic Pathway for the Antibiotic Bicyclomycin.</title>
        <authorList>
            <person name="Patteson J."/>
            <person name="Cai W."/>
            <person name="Johnson R.A."/>
            <person name="Santa Maria K."/>
            <person name="Li B."/>
        </authorList>
    </citation>
    <scope>NUCLEOTIDE SEQUENCE [LARGE SCALE GENOMIC DNA]</scope>
    <source>
        <strain evidence="6 7">ATCC 21532</strain>
    </source>
</reference>
<dbReference type="PANTHER" id="PTHR43248">
    <property type="entry name" value="2-SUCCINYL-6-HYDROXY-2,4-CYCLOHEXADIENE-1-CARBOXYLATE SYNTHASE"/>
    <property type="match status" value="1"/>
</dbReference>
<feature type="domain" description="Peptidase S33 tripeptidyl aminopeptidase-like C-terminal" evidence="5">
    <location>
        <begin position="409"/>
        <end position="502"/>
    </location>
</feature>
<sequence>MTLQPRKALLLTLSAAAVATGLGVGPASAGAATPQGRPPTLDWGHCADAPADSSRECATLRVPLDYGKPDGRQVDLAVTRIRSDRPEARRGALLVIAGGPGGSGVAEVAGRGKKLMEATQGMYDIVSLDPRGVGGSTKASCGLSDDDRDLTHLRPWPGPGGDITENVARAKRIADACARNGGELLRSISSTNEVRDIERFRQALGEEKLSAVGRSYGTYVGAVYAQKYPERTDRWVLDSNGDPDPSRVERGWSANMSVGADDRFPDFARWAADPARDSGGKKQRLARTPEEVRPLFLALAAKLDREPRKFADGHLLTGDRLRQNLQQALYDDKSFGALADLILAASRDGAAPVEAPELIPVTIPDTEAAVMIGVLCNDVRWPKSLASYAREVAVDRVRHPLTAGMPVGVMPCAFWKDAPADKPTRITSDGPSNVLMIQNLRDPATPYSGALKMREAFGDRARLVSVDSGGHGAYLKWGNACGDRAVSTFLTTGERPGRDVFCKAEG</sequence>
<dbReference type="EMBL" id="NHZO01000154">
    <property type="protein sequence ID" value="PHQ49647.1"/>
    <property type="molecule type" value="Genomic_DNA"/>
</dbReference>